<organism evidence="3 4">
    <name type="scientific">Entomortierella parvispora</name>
    <dbReference type="NCBI Taxonomy" id="205924"/>
    <lineage>
        <taxon>Eukaryota</taxon>
        <taxon>Fungi</taxon>
        <taxon>Fungi incertae sedis</taxon>
        <taxon>Mucoromycota</taxon>
        <taxon>Mortierellomycotina</taxon>
        <taxon>Mortierellomycetes</taxon>
        <taxon>Mortierellales</taxon>
        <taxon>Mortierellaceae</taxon>
        <taxon>Entomortierella</taxon>
    </lineage>
</organism>
<keyword evidence="4" id="KW-1185">Reference proteome</keyword>
<dbReference type="PANTHER" id="PTHR43142">
    <property type="entry name" value="CARBOXYLIC ESTER HYDROLASE"/>
    <property type="match status" value="1"/>
</dbReference>
<dbReference type="AlphaFoldDB" id="A0A9P3H3D0"/>
<proteinExistence type="predicted"/>
<evidence type="ECO:0000313" key="3">
    <source>
        <dbReference type="EMBL" id="GJJ69375.1"/>
    </source>
</evidence>
<dbReference type="SUPFAM" id="SSF53474">
    <property type="entry name" value="alpha/beta-Hydrolases"/>
    <property type="match status" value="2"/>
</dbReference>
<dbReference type="PANTHER" id="PTHR43142:SF8">
    <property type="entry name" value="CARBOXYLIC ESTER HYDROLASE"/>
    <property type="match status" value="1"/>
</dbReference>
<dbReference type="Gene3D" id="3.40.50.1820">
    <property type="entry name" value="alpha/beta hydrolase"/>
    <property type="match status" value="2"/>
</dbReference>
<feature type="region of interest" description="Disordered" evidence="1">
    <location>
        <begin position="288"/>
        <end position="333"/>
    </location>
</feature>
<accession>A0A9P3H3D0</accession>
<dbReference type="Pfam" id="PF00135">
    <property type="entry name" value="COesterase"/>
    <property type="match status" value="2"/>
</dbReference>
<feature type="region of interest" description="Disordered" evidence="1">
    <location>
        <begin position="346"/>
        <end position="374"/>
    </location>
</feature>
<protein>
    <recommendedName>
        <fullName evidence="2">Carboxylesterase type B domain-containing protein</fullName>
    </recommendedName>
</protein>
<name>A0A9P3H3D0_9FUNG</name>
<evidence type="ECO:0000256" key="1">
    <source>
        <dbReference type="SAM" id="MobiDB-lite"/>
    </source>
</evidence>
<dbReference type="Proteomes" id="UP000827284">
    <property type="component" value="Unassembled WGS sequence"/>
</dbReference>
<gene>
    <name evidence="3" type="ORF">EMPS_01721</name>
</gene>
<feature type="domain" description="Carboxylesterase type B" evidence="2">
    <location>
        <begin position="453"/>
        <end position="873"/>
    </location>
</feature>
<dbReference type="OrthoDB" id="408631at2759"/>
<reference evidence="3" key="2">
    <citation type="journal article" date="2022" name="Microbiol. Resour. Announc.">
        <title>Whole-Genome Sequence of Entomortierella parvispora E1425, a Mucoromycotan Fungus Associated with Burkholderiaceae-Related Endosymbiotic Bacteria.</title>
        <authorList>
            <person name="Herlambang A."/>
            <person name="Guo Y."/>
            <person name="Takashima Y."/>
            <person name="Narisawa K."/>
            <person name="Ohta H."/>
            <person name="Nishizawa T."/>
        </authorList>
    </citation>
    <scope>NUCLEOTIDE SEQUENCE</scope>
    <source>
        <strain evidence="3">E1425</strain>
    </source>
</reference>
<evidence type="ECO:0000313" key="4">
    <source>
        <dbReference type="Proteomes" id="UP000827284"/>
    </source>
</evidence>
<reference evidence="3" key="1">
    <citation type="submission" date="2021-11" db="EMBL/GenBank/DDBJ databases">
        <authorList>
            <person name="Herlambang A."/>
            <person name="Guo Y."/>
            <person name="Takashima Y."/>
            <person name="Nishizawa T."/>
        </authorList>
    </citation>
    <scope>NUCLEOTIDE SEQUENCE</scope>
    <source>
        <strain evidence="3">E1425</strain>
    </source>
</reference>
<evidence type="ECO:0000259" key="2">
    <source>
        <dbReference type="Pfam" id="PF00135"/>
    </source>
</evidence>
<dbReference type="InterPro" id="IPR002018">
    <property type="entry name" value="CarbesteraseB"/>
</dbReference>
<dbReference type="EMBL" id="BQFW01000002">
    <property type="protein sequence ID" value="GJJ69375.1"/>
    <property type="molecule type" value="Genomic_DNA"/>
</dbReference>
<sequence length="969" mass="107382">MFTHSRKLARSTIGVLSVAVSRHQMARQGASRVAPLHHNTLSRAQEITTFRATNNNGSNLRRVCADESFSLSSVFDPPKQISRINTHYCREPQLVMIEGYGIIQGEMDKSRLLTKYLNIPFATVQDPKREAVAPEPWAGIRDATVFGPMCPQTKEESNSLQTLMLGIPGPGFEYSERDCLNLNIFAPRCVEGVPVICYIHGGLTRGGIALPKNDATNIVQKSVARGRPVIVVTINYRLLPNSGLLESGSHARGEAEDNTNWGLYDQKIALEWVRKHIHNFGGNPNEITLMGHAGGRGDSTVTSSAPKSGYHMMTRPKSAAGSKEHRSTASSSRFLEDEHLFKRAIIHSEGRSPTAKSGKNEDKRLAASTETGSKAAVTAQEMQISLVSQLTPWAQNITVGLDRIDFEDADGGVGFSFMSDACLPHMSKDEKQIGFQVIDRWIDFAWGQEDKTIDAPMAPQQTTTDPLTELLTGAPEKDPVYESLYNEENCLNLNIYMPESATKNPDSRLPVMVFFHGGGLRTGGNGLSLYDLTNFVAESVSLGQELIAIVPNYRLNYFGFLASKEMRVDSGGQPFGNWGLEDQIMALKWIQENVEHFNGDKNNVTACGQSSGATSLGALMLNQRSWGLFQKAILQSSGVTSVPAGYVDKEGQLYFDHLCKVHRIPSDLTDQEKVDRLRKVPEKAMALELNKAEVQEFMPFIDGYWIKDDVRWTVSDPSMYDPKLRWILAGKCHDDATAFSDELGGPTLETFAKLRKRLCPPSDYAVFDRLYKVPKTDAEALALSVRIVNDGVIAYPILAHSLAFHGLRPNCQLSRYHFDRTLAKVDAAVPELGAFHGVDLAYNFAPNVVLNSMSSQEKASVGQVQAIFIRFITAPLSLIPDEGSKGKKDDISKLVPTVTYVVPSNDSKHKKDKKEAIWFKRDFTVGRTVVETLTSEEMVFWRRSYAFAAEKAQEGHSTDYGFSMFDKLK</sequence>
<comment type="caution">
    <text evidence="3">The sequence shown here is derived from an EMBL/GenBank/DDBJ whole genome shotgun (WGS) entry which is preliminary data.</text>
</comment>
<feature type="domain" description="Carboxylesterase type B" evidence="2">
    <location>
        <begin position="95"/>
        <end position="295"/>
    </location>
</feature>
<dbReference type="InterPro" id="IPR029058">
    <property type="entry name" value="AB_hydrolase_fold"/>
</dbReference>